<accession>A0ABU4VDZ6</accession>
<proteinExistence type="predicted"/>
<dbReference type="Gene3D" id="3.40.50.150">
    <property type="entry name" value="Vaccinia Virus protein VP39"/>
    <property type="match status" value="1"/>
</dbReference>
<dbReference type="GO" id="GO:0032259">
    <property type="term" value="P:methylation"/>
    <property type="evidence" value="ECO:0007669"/>
    <property type="project" value="UniProtKB-KW"/>
</dbReference>
<sequence length="243" mass="27766">MDARTAADSRRWYHALELAPGVVTDGWFDLRGDIHHYGIPEDLTGKRCLDIGTWDGFWAFELERRGAEVVALDLDDERELDWPPRRRPAEHEMSQEPRGAGFQIAKELRGSTVQRVVRSIYHATPEELGTFDLVFCGSVLIHLRDQLLALERIRNLVKPGGTFISAEEYDKRGRFLPWRSARYLADRDSAVVFWMPTLKTWQAMHWTAGFDATTVPARFTMYAGKGKERFGVPHAVLHSTVQG</sequence>
<dbReference type="InterPro" id="IPR029063">
    <property type="entry name" value="SAM-dependent_MTases_sf"/>
</dbReference>
<name>A0ABU4VDZ6_9ACTN</name>
<dbReference type="CDD" id="cd02440">
    <property type="entry name" value="AdoMet_MTases"/>
    <property type="match status" value="1"/>
</dbReference>
<dbReference type="EMBL" id="JAXAVX010000001">
    <property type="protein sequence ID" value="MDX8150013.1"/>
    <property type="molecule type" value="Genomic_DNA"/>
</dbReference>
<organism evidence="1 2">
    <name type="scientific">Patulibacter brassicae</name>
    <dbReference type="NCBI Taxonomy" id="1705717"/>
    <lineage>
        <taxon>Bacteria</taxon>
        <taxon>Bacillati</taxon>
        <taxon>Actinomycetota</taxon>
        <taxon>Thermoleophilia</taxon>
        <taxon>Solirubrobacterales</taxon>
        <taxon>Patulibacteraceae</taxon>
        <taxon>Patulibacter</taxon>
    </lineage>
</organism>
<keyword evidence="1" id="KW-0808">Transferase</keyword>
<gene>
    <name evidence="1" type="ORF">SK069_00275</name>
</gene>
<protein>
    <submittedName>
        <fullName evidence="1">Class I SAM-dependent methyltransferase</fullName>
    </submittedName>
</protein>
<dbReference type="SUPFAM" id="SSF53335">
    <property type="entry name" value="S-adenosyl-L-methionine-dependent methyltransferases"/>
    <property type="match status" value="1"/>
</dbReference>
<keyword evidence="2" id="KW-1185">Reference proteome</keyword>
<dbReference type="RefSeq" id="WP_319952166.1">
    <property type="nucleotide sequence ID" value="NZ_JAXAVX010000001.1"/>
</dbReference>
<keyword evidence="1" id="KW-0489">Methyltransferase</keyword>
<evidence type="ECO:0000313" key="2">
    <source>
        <dbReference type="Proteomes" id="UP001277761"/>
    </source>
</evidence>
<dbReference type="Proteomes" id="UP001277761">
    <property type="component" value="Unassembled WGS sequence"/>
</dbReference>
<reference evidence="1 2" key="1">
    <citation type="submission" date="2023-11" db="EMBL/GenBank/DDBJ databases">
        <authorList>
            <person name="Xu M."/>
            <person name="Jiang T."/>
        </authorList>
    </citation>
    <scope>NUCLEOTIDE SEQUENCE [LARGE SCALE GENOMIC DNA]</scope>
    <source>
        <strain evidence="1 2">SD</strain>
    </source>
</reference>
<dbReference type="Pfam" id="PF13489">
    <property type="entry name" value="Methyltransf_23"/>
    <property type="match status" value="1"/>
</dbReference>
<dbReference type="GO" id="GO:0008168">
    <property type="term" value="F:methyltransferase activity"/>
    <property type="evidence" value="ECO:0007669"/>
    <property type="project" value="UniProtKB-KW"/>
</dbReference>
<evidence type="ECO:0000313" key="1">
    <source>
        <dbReference type="EMBL" id="MDX8150013.1"/>
    </source>
</evidence>
<comment type="caution">
    <text evidence="1">The sequence shown here is derived from an EMBL/GenBank/DDBJ whole genome shotgun (WGS) entry which is preliminary data.</text>
</comment>